<gene>
    <name evidence="13" type="ORF">K470DRAFT_208499</name>
</gene>
<dbReference type="GO" id="GO:0031201">
    <property type="term" value="C:SNARE complex"/>
    <property type="evidence" value="ECO:0007669"/>
    <property type="project" value="TreeGrafter"/>
</dbReference>
<dbReference type="Gene3D" id="1.20.5.110">
    <property type="match status" value="1"/>
</dbReference>
<evidence type="ECO:0000313" key="14">
    <source>
        <dbReference type="Proteomes" id="UP000799421"/>
    </source>
</evidence>
<comment type="similarity">
    <text evidence="2">Belongs to the syntaxin family.</text>
</comment>
<evidence type="ECO:0000256" key="10">
    <source>
        <dbReference type="SAM" id="MobiDB-lite"/>
    </source>
</evidence>
<dbReference type="Proteomes" id="UP000799421">
    <property type="component" value="Unassembled WGS sequence"/>
</dbReference>
<feature type="transmembrane region" description="Helical" evidence="11">
    <location>
        <begin position="313"/>
        <end position="331"/>
    </location>
</feature>
<dbReference type="PANTHER" id="PTHR15959:SF0">
    <property type="entry name" value="SYNTAXIN-18"/>
    <property type="match status" value="1"/>
</dbReference>
<evidence type="ECO:0000256" key="8">
    <source>
        <dbReference type="ARBA" id="ARBA00023136"/>
    </source>
</evidence>
<evidence type="ECO:0000256" key="1">
    <source>
        <dbReference type="ARBA" id="ARBA00004211"/>
    </source>
</evidence>
<keyword evidence="4 11" id="KW-0812">Transmembrane</keyword>
<name>A0A6A7CA43_9PEZI</name>
<dbReference type="Pfam" id="PF10496">
    <property type="entry name" value="Syntaxin-18_N"/>
    <property type="match status" value="1"/>
</dbReference>
<evidence type="ECO:0000256" key="7">
    <source>
        <dbReference type="ARBA" id="ARBA00023054"/>
    </source>
</evidence>
<reference evidence="13" key="1">
    <citation type="journal article" date="2020" name="Stud. Mycol.">
        <title>101 Dothideomycetes genomes: a test case for predicting lifestyles and emergence of pathogens.</title>
        <authorList>
            <person name="Haridas S."/>
            <person name="Albert R."/>
            <person name="Binder M."/>
            <person name="Bloem J."/>
            <person name="Labutti K."/>
            <person name="Salamov A."/>
            <person name="Andreopoulos B."/>
            <person name="Baker S."/>
            <person name="Barry K."/>
            <person name="Bills G."/>
            <person name="Bluhm B."/>
            <person name="Cannon C."/>
            <person name="Castanera R."/>
            <person name="Culley D."/>
            <person name="Daum C."/>
            <person name="Ezra D."/>
            <person name="Gonzalez J."/>
            <person name="Henrissat B."/>
            <person name="Kuo A."/>
            <person name="Liang C."/>
            <person name="Lipzen A."/>
            <person name="Lutzoni F."/>
            <person name="Magnuson J."/>
            <person name="Mondo S."/>
            <person name="Nolan M."/>
            <person name="Ohm R."/>
            <person name="Pangilinan J."/>
            <person name="Park H.-J."/>
            <person name="Ramirez L."/>
            <person name="Alfaro M."/>
            <person name="Sun H."/>
            <person name="Tritt A."/>
            <person name="Yoshinaga Y."/>
            <person name="Zwiers L.-H."/>
            <person name="Turgeon B."/>
            <person name="Goodwin S."/>
            <person name="Spatafora J."/>
            <person name="Crous P."/>
            <person name="Grigoriev I."/>
        </authorList>
    </citation>
    <scope>NUCLEOTIDE SEQUENCE</scope>
    <source>
        <strain evidence="13">CBS 480.64</strain>
    </source>
</reference>
<feature type="domain" description="T-SNARE coiled-coil homology" evidence="12">
    <location>
        <begin position="242"/>
        <end position="304"/>
    </location>
</feature>
<protein>
    <recommendedName>
        <fullName evidence="12">t-SNARE coiled-coil homology domain-containing protein</fullName>
    </recommendedName>
</protein>
<evidence type="ECO:0000256" key="2">
    <source>
        <dbReference type="ARBA" id="ARBA00009063"/>
    </source>
</evidence>
<comment type="subcellular location">
    <subcellularLocation>
        <location evidence="1">Membrane</location>
        <topology evidence="1">Single-pass type IV membrane protein</topology>
    </subcellularLocation>
</comment>
<evidence type="ECO:0000256" key="9">
    <source>
        <dbReference type="SAM" id="Coils"/>
    </source>
</evidence>
<keyword evidence="8 11" id="KW-0472">Membrane</keyword>
<evidence type="ECO:0000256" key="3">
    <source>
        <dbReference type="ARBA" id="ARBA00022448"/>
    </source>
</evidence>
<dbReference type="InterPro" id="IPR019529">
    <property type="entry name" value="Syntaxin-18_N"/>
</dbReference>
<feature type="coiled-coil region" evidence="9">
    <location>
        <begin position="88"/>
        <end position="122"/>
    </location>
</feature>
<evidence type="ECO:0000313" key="13">
    <source>
        <dbReference type="EMBL" id="KAF2864384.1"/>
    </source>
</evidence>
<dbReference type="EMBL" id="MU005957">
    <property type="protein sequence ID" value="KAF2864384.1"/>
    <property type="molecule type" value="Genomic_DNA"/>
</dbReference>
<keyword evidence="7 9" id="KW-0175">Coiled coil</keyword>
<accession>A0A6A7CA43</accession>
<evidence type="ECO:0000256" key="6">
    <source>
        <dbReference type="ARBA" id="ARBA00022989"/>
    </source>
</evidence>
<evidence type="ECO:0000256" key="11">
    <source>
        <dbReference type="SAM" id="Phobius"/>
    </source>
</evidence>
<dbReference type="GO" id="GO:0006890">
    <property type="term" value="P:retrograde vesicle-mediated transport, Golgi to endoplasmic reticulum"/>
    <property type="evidence" value="ECO:0007669"/>
    <property type="project" value="TreeGrafter"/>
</dbReference>
<dbReference type="PROSITE" id="PS50192">
    <property type="entry name" value="T_SNARE"/>
    <property type="match status" value="1"/>
</dbReference>
<dbReference type="PANTHER" id="PTHR15959">
    <property type="entry name" value="SYNTAXIN-18"/>
    <property type="match status" value="1"/>
</dbReference>
<feature type="region of interest" description="Disordered" evidence="10">
    <location>
        <begin position="58"/>
        <end position="85"/>
    </location>
</feature>
<dbReference type="OrthoDB" id="342981at2759"/>
<proteinExistence type="inferred from homology"/>
<keyword evidence="5" id="KW-0653">Protein transport</keyword>
<dbReference type="InterPro" id="IPR000727">
    <property type="entry name" value="T_SNARE_dom"/>
</dbReference>
<organism evidence="13 14">
    <name type="scientific">Piedraia hortae CBS 480.64</name>
    <dbReference type="NCBI Taxonomy" id="1314780"/>
    <lineage>
        <taxon>Eukaryota</taxon>
        <taxon>Fungi</taxon>
        <taxon>Dikarya</taxon>
        <taxon>Ascomycota</taxon>
        <taxon>Pezizomycotina</taxon>
        <taxon>Dothideomycetes</taxon>
        <taxon>Dothideomycetidae</taxon>
        <taxon>Capnodiales</taxon>
        <taxon>Piedraiaceae</taxon>
        <taxon>Piedraia</taxon>
    </lineage>
</organism>
<evidence type="ECO:0000256" key="5">
    <source>
        <dbReference type="ARBA" id="ARBA00022927"/>
    </source>
</evidence>
<dbReference type="GO" id="GO:0015031">
    <property type="term" value="P:protein transport"/>
    <property type="evidence" value="ECO:0007669"/>
    <property type="project" value="UniProtKB-KW"/>
</dbReference>
<feature type="compositionally biased region" description="Low complexity" evidence="10">
    <location>
        <begin position="63"/>
        <end position="75"/>
    </location>
</feature>
<evidence type="ECO:0000256" key="4">
    <source>
        <dbReference type="ARBA" id="ARBA00022692"/>
    </source>
</evidence>
<keyword evidence="14" id="KW-1185">Reference proteome</keyword>
<evidence type="ECO:0000259" key="12">
    <source>
        <dbReference type="PROSITE" id="PS50192"/>
    </source>
</evidence>
<keyword evidence="6 11" id="KW-1133">Transmembrane helix</keyword>
<dbReference type="GO" id="GO:0005783">
    <property type="term" value="C:endoplasmic reticulum"/>
    <property type="evidence" value="ECO:0007669"/>
    <property type="project" value="TreeGrafter"/>
</dbReference>
<keyword evidence="3" id="KW-0813">Transport</keyword>
<dbReference type="AlphaFoldDB" id="A0A6A7CA43"/>
<sequence length="332" mass="37688">MANITPEFNICLKQHGQQVLRHEYDVEKANSFIQEAYSINARISELTRELRSMRSAYLSTATPSRRPGRSQQQQPLTDKEKDEFDAQSKSLIRQLNAAVTQLKQAEDLRREAGQQIALQKRNKTGFKALGRWAAGGAITAKSPEEEDEEAAQRQLGAHRDSVIFFLQTKLEQAGRMQSQMMEMRLARQLEKSKSMLDRSKDGRHIYAPPLQGQGNIISEESGTVELSREQQQAFEEENSAMLKHYNSQLNQISAAEKSIMEISELQSTLVSNIELQAEHIDQLVQDSFYTSENLGKGNRELKRASERRSAAQTMFYITAGLCGFLIVWDLVF</sequence>